<evidence type="ECO:0000256" key="6">
    <source>
        <dbReference type="ARBA" id="ARBA00022525"/>
    </source>
</evidence>
<evidence type="ECO:0000256" key="15">
    <source>
        <dbReference type="SAM" id="Coils"/>
    </source>
</evidence>
<keyword evidence="15" id="KW-0175">Coiled coil</keyword>
<name>A0A2V4HME7_9PSED</name>
<evidence type="ECO:0000256" key="9">
    <source>
        <dbReference type="ARBA" id="ARBA00022737"/>
    </source>
</evidence>
<comment type="catalytic activity">
    <reaction evidence="1">
        <text>S-ubiquitinyl-[E2 ubiquitin-conjugating enzyme]-L-cysteine + [acceptor protein]-L-lysine = [E2 ubiquitin-conjugating enzyme]-L-cysteine + N(6)-ubiquitinyl-[acceptor protein]-L-lysine.</text>
        <dbReference type="EC" id="2.3.2.27"/>
    </reaction>
</comment>
<dbReference type="InterPro" id="IPR032675">
    <property type="entry name" value="LRR_dom_sf"/>
</dbReference>
<comment type="caution">
    <text evidence="17">The sequence shown here is derived from an EMBL/GenBank/DDBJ whole genome shotgun (WGS) entry which is preliminary data.</text>
</comment>
<comment type="subcellular location">
    <subcellularLocation>
        <location evidence="2">Host cytoplasm</location>
    </subcellularLocation>
    <subcellularLocation>
        <location evidence="3">Secreted</location>
    </subcellularLocation>
</comment>
<protein>
    <recommendedName>
        <fullName evidence="5">RING-type E3 ubiquitin transferase</fullName>
        <ecNumber evidence="5">2.3.2.27</ecNumber>
    </recommendedName>
</protein>
<dbReference type="InterPro" id="IPR001611">
    <property type="entry name" value="Leu-rich_rpt"/>
</dbReference>
<dbReference type="PROSITE" id="PS52053">
    <property type="entry name" value="NEL"/>
    <property type="match status" value="1"/>
</dbReference>
<dbReference type="GO" id="GO:0030430">
    <property type="term" value="C:host cell cytoplasm"/>
    <property type="evidence" value="ECO:0007669"/>
    <property type="project" value="UniProtKB-SubCell"/>
</dbReference>
<keyword evidence="9" id="KW-0677">Repeat</keyword>
<gene>
    <name evidence="17" type="ORF">DMX07_18370</name>
</gene>
<feature type="coiled-coil region" evidence="15">
    <location>
        <begin position="1088"/>
        <end position="1115"/>
    </location>
</feature>
<evidence type="ECO:0000256" key="12">
    <source>
        <dbReference type="ARBA" id="ARBA00023026"/>
    </source>
</evidence>
<evidence type="ECO:0000313" key="17">
    <source>
        <dbReference type="EMBL" id="PYB79078.1"/>
    </source>
</evidence>
<dbReference type="SUPFAM" id="SSF52058">
    <property type="entry name" value="L domain-like"/>
    <property type="match status" value="1"/>
</dbReference>
<evidence type="ECO:0000256" key="3">
    <source>
        <dbReference type="ARBA" id="ARBA00004613"/>
    </source>
</evidence>
<keyword evidence="13 14" id="KW-1035">Host cytoplasm</keyword>
<evidence type="ECO:0000256" key="11">
    <source>
        <dbReference type="ARBA" id="ARBA00022843"/>
    </source>
</evidence>
<keyword evidence="7" id="KW-0433">Leucine-rich repeat</keyword>
<evidence type="ECO:0000256" key="4">
    <source>
        <dbReference type="ARBA" id="ARBA00009868"/>
    </source>
</evidence>
<dbReference type="Pfam" id="PF13855">
    <property type="entry name" value="LRR_8"/>
    <property type="match status" value="1"/>
</dbReference>
<dbReference type="PROSITE" id="PS51450">
    <property type="entry name" value="LRR"/>
    <property type="match status" value="1"/>
</dbReference>
<dbReference type="Gene3D" id="1.20.58.360">
    <property type="entry name" value="Shigella T3SS effector IpaH defines"/>
    <property type="match status" value="1"/>
</dbReference>
<sequence>MPTDQPPSDSIDTLIAQRLPGWLVDHTQPERLDALRHALRRQVLCQARLDPILKAIPSLHTFAKDLLKPKLRASGISNPDVTGSKVRVSQRLVVPTVSPALPHPTYVRRSKRSLLEAALHNYHRAETRPGLRLKGDLVDCKGTRLPISFHAFASACREIDVGGKYQALLARHLQPEDGPEDEPGQATSRLHELFEANFRANFEVAMRIAAFKGDIDERTYFLLLPQVTEKPVVPALVGTLLPRQLYLLGRSVQGVLALEVRPSADEAVESVVLWIPDDPHVPVSRHASWAALNRHLGERFRDPAYRRFFARFVSERERINFYRVLNERVSEARAGAVELDARSFPVSGMPFEHLRRQYLAKIMDDAKVLAVPTDVEDDEDREARMQGYRELGLNLLNVAGFFVPALGAVLVVANAVQIAGEVYEGYEDWRMGDREGALNHLFNVAENVVAGVLIAGGSKLAIHAVERLAFVDDLAPVYTSAGKVKLMATDLPGYDAQPVRRVGAQEWLWHVDEGRYRVVDDPQDGRSRIMHPGRRSAYRPVVEENGGGGWRHELEAPQHWAGRASLVRRLSAPLAELPEATCDYLLQVTGFTEAQIRRLHVEHMSAPARLLDALELHQAHEQHPDFSAPRLAQHVAARQVRPKGSERILQRTFPGLSIRCTREVLQQCSGAQLDTLSDAQRIPLAVAERARWSLRESRLDRACAGLRLPRCVNPDTERLALGLLKRQVTWPDALRIEVREGSQSGRHLAGIGPEDAPDVRCIVRRSDGYRYAGHSTSGSYLAAVLAALDETQTADLGDAGVSPDGLGTLLIEAAANDRRQAAELCGMARLGAGLRPPTRLGDGRIGYPLSGRGQSSRRAMARGIHQVFPTLTDEELQTYLFDLTERREGLWEHYGQLMDQLSSLRRGLRQWRRDTSNPLDTLRRRRVAAAIRRSWRRKITDERGDYALIIDGERVGSLPDLPQGVSFHHVRRLILTDMGLTEIEGDFLRRFPNLVELDLSGNRLAAIPEGIEQMPQLRYLNLRCNRVVMDEGGELRLAGTSALRRLDLSQNPLGRAPVLTRLGNLREVNLRSAGLEALPERVSFRAFVDLRNNNIRALRREVQQLRLQVQRMSMHDNPLNEADEALLDEARGLSPGQWGAASARHRAVDSNLFNSWASSAADSAERDRQQATWTALLEEPQSQGLFRFLADFAHTEDFEQHSGHYRSRIWRILESCEQHEQLRQQIFLEASGPRSCEDRLLLLLEQMELGVLVQRAVEDAHGHRIEARLLGLGRGLSRLDEVDRLAALHVQRMHAEHAPHVDEIEVRLFYRQRLVHPLGLPIEIDEMHYPGFANITTSDLLRAQDMVLSNESVDALIQSLALRPFWEQYAREFHAQRFEELVQPLHRRMETLQAQVDEQVINESEFLQRCEALRTDYERSERALLVRLAREAHERWPGTPS</sequence>
<evidence type="ECO:0000256" key="13">
    <source>
        <dbReference type="ARBA" id="ARBA00023200"/>
    </source>
</evidence>
<comment type="PTM">
    <text evidence="14">Ubiquitinated in the presence of host E1 ubiquitin-activating enzyme, E2 ubiquitin-conjugating enzyme and ubiquitin.</text>
</comment>
<dbReference type="Gene3D" id="3.80.10.10">
    <property type="entry name" value="Ribonuclease Inhibitor"/>
    <property type="match status" value="1"/>
</dbReference>
<evidence type="ECO:0000256" key="10">
    <source>
        <dbReference type="ARBA" id="ARBA00022786"/>
    </source>
</evidence>
<dbReference type="Pfam" id="PF20178">
    <property type="entry name" value="ToxA_N"/>
    <property type="match status" value="1"/>
</dbReference>
<organism evidence="17 18">
    <name type="scientific">Pseudomonas soli</name>
    <dbReference type="NCBI Taxonomy" id="1306993"/>
    <lineage>
        <taxon>Bacteria</taxon>
        <taxon>Pseudomonadati</taxon>
        <taxon>Pseudomonadota</taxon>
        <taxon>Gammaproteobacteria</taxon>
        <taxon>Pseudomonadales</taxon>
        <taxon>Pseudomonadaceae</taxon>
        <taxon>Pseudomonas</taxon>
    </lineage>
</organism>
<dbReference type="Pfam" id="PF14496">
    <property type="entry name" value="NEL"/>
    <property type="match status" value="1"/>
</dbReference>
<evidence type="ECO:0000259" key="16">
    <source>
        <dbReference type="PROSITE" id="PS52053"/>
    </source>
</evidence>
<evidence type="ECO:0000256" key="7">
    <source>
        <dbReference type="ARBA" id="ARBA00022614"/>
    </source>
</evidence>
<keyword evidence="8 14" id="KW-0808">Transferase</keyword>
<dbReference type="InterPro" id="IPR003591">
    <property type="entry name" value="Leu-rich_rpt_typical-subtyp"/>
</dbReference>
<dbReference type="PANTHER" id="PTHR47114">
    <property type="match status" value="1"/>
</dbReference>
<dbReference type="Proteomes" id="UP000247620">
    <property type="component" value="Unassembled WGS sequence"/>
</dbReference>
<dbReference type="GO" id="GO:0061630">
    <property type="term" value="F:ubiquitin protein ligase activity"/>
    <property type="evidence" value="ECO:0007669"/>
    <property type="project" value="UniProtKB-EC"/>
</dbReference>
<proteinExistence type="inferred from homology"/>
<dbReference type="PANTHER" id="PTHR47114:SF2">
    <property type="entry name" value="OLIGODENDROCYTE-MYELIN GLYCOPROTEIN"/>
    <property type="match status" value="1"/>
</dbReference>
<dbReference type="SMART" id="SM00369">
    <property type="entry name" value="LRR_TYP"/>
    <property type="match status" value="2"/>
</dbReference>
<keyword evidence="12" id="KW-0843">Virulence</keyword>
<dbReference type="EC" id="2.3.2.27" evidence="5"/>
<dbReference type="GO" id="GO:0016567">
    <property type="term" value="P:protein ubiquitination"/>
    <property type="evidence" value="ECO:0007669"/>
    <property type="project" value="InterPro"/>
</dbReference>
<evidence type="ECO:0000256" key="2">
    <source>
        <dbReference type="ARBA" id="ARBA00004192"/>
    </source>
</evidence>
<dbReference type="InterPro" id="IPR029487">
    <property type="entry name" value="NEL_dom"/>
</dbReference>
<feature type="domain" description="NEL" evidence="16">
    <location>
        <begin position="1148"/>
        <end position="1441"/>
    </location>
</feature>
<evidence type="ECO:0000256" key="1">
    <source>
        <dbReference type="ARBA" id="ARBA00000900"/>
    </source>
</evidence>
<keyword evidence="10 14" id="KW-0833">Ubl conjugation pathway</keyword>
<accession>A0A2V4HME7</accession>
<dbReference type="InterPro" id="IPR051071">
    <property type="entry name" value="LRR-bact_E3_ubiq_ligases"/>
</dbReference>
<dbReference type="GO" id="GO:0005576">
    <property type="term" value="C:extracellular region"/>
    <property type="evidence" value="ECO:0007669"/>
    <property type="project" value="UniProtKB-SubCell"/>
</dbReference>
<evidence type="ECO:0000313" key="18">
    <source>
        <dbReference type="Proteomes" id="UP000247620"/>
    </source>
</evidence>
<reference evidence="17 18" key="1">
    <citation type="submission" date="2018-06" db="EMBL/GenBank/DDBJ databases">
        <title>Pseudomonas diversity within urban Lake Michigan freshwaters.</title>
        <authorList>
            <person name="Batrich M."/>
            <person name="Hatzopoulos T."/>
            <person name="Putonti C."/>
        </authorList>
    </citation>
    <scope>NUCLEOTIDE SEQUENCE [LARGE SCALE GENOMIC DNA]</scope>
    <source>
        <strain evidence="17 18">LBp-160603</strain>
    </source>
</reference>
<feature type="active site" description="Glycyl thioester intermediate" evidence="14">
    <location>
        <position position="1236"/>
    </location>
</feature>
<comment type="similarity">
    <text evidence="4 14">Belongs to the LRR-containing bacterial E3 ligase family.</text>
</comment>
<evidence type="ECO:0000256" key="5">
    <source>
        <dbReference type="ARBA" id="ARBA00012483"/>
    </source>
</evidence>
<dbReference type="RefSeq" id="WP_110701953.1">
    <property type="nucleotide sequence ID" value="NZ_QJRO01000013.1"/>
</dbReference>
<dbReference type="EMBL" id="QJRO01000013">
    <property type="protein sequence ID" value="PYB79078.1"/>
    <property type="molecule type" value="Genomic_DNA"/>
</dbReference>
<keyword evidence="11 14" id="KW-0832">Ubl conjugation</keyword>
<evidence type="ECO:0000256" key="8">
    <source>
        <dbReference type="ARBA" id="ARBA00022679"/>
    </source>
</evidence>
<keyword evidence="6 14" id="KW-0964">Secreted</keyword>
<evidence type="ECO:0000256" key="14">
    <source>
        <dbReference type="PROSITE-ProRule" id="PRU01398"/>
    </source>
</evidence>
<dbReference type="InterPro" id="IPR046673">
    <property type="entry name" value="ToxA_N"/>
</dbReference>